<keyword evidence="2" id="KW-1185">Reference proteome</keyword>
<dbReference type="RefSeq" id="WP_273910103.1">
    <property type="nucleotide sequence ID" value="NZ_JAMDGX010000022.1"/>
</dbReference>
<dbReference type="EMBL" id="JAMDGY010000071">
    <property type="protein sequence ID" value="MDD0992912.1"/>
    <property type="molecule type" value="Genomic_DNA"/>
</dbReference>
<reference evidence="1 2" key="1">
    <citation type="submission" date="2022-05" db="EMBL/GenBank/DDBJ databases">
        <title>Novel Pseudomonas spp. Isolated from a Rainbow Trout Aquaculture Facility.</title>
        <authorList>
            <person name="Testerman T."/>
            <person name="Graf J."/>
        </authorList>
    </citation>
    <scope>NUCLEOTIDE SEQUENCE [LARGE SCALE GENOMIC DNA]</scope>
    <source>
        <strain evidence="1 2">ID681</strain>
    </source>
</reference>
<protein>
    <recommendedName>
        <fullName evidence="3">TnsA endonuclease N-terminal domain-containing protein</fullName>
    </recommendedName>
</protein>
<evidence type="ECO:0000313" key="2">
    <source>
        <dbReference type="Proteomes" id="UP001148203"/>
    </source>
</evidence>
<proteinExistence type="predicted"/>
<dbReference type="Proteomes" id="UP001148203">
    <property type="component" value="Unassembled WGS sequence"/>
</dbReference>
<organism evidence="1 2">
    <name type="scientific">Pseudomonas fontis</name>
    <dbReference type="NCBI Taxonomy" id="2942633"/>
    <lineage>
        <taxon>Bacteria</taxon>
        <taxon>Pseudomonadati</taxon>
        <taxon>Pseudomonadota</taxon>
        <taxon>Gammaproteobacteria</taxon>
        <taxon>Pseudomonadales</taxon>
        <taxon>Pseudomonadaceae</taxon>
        <taxon>Pseudomonas</taxon>
    </lineage>
</organism>
<sequence length="188" mass="22365">MERPYDDFQYINSLVKEFTGQRKVRSALRVIHANDITGWEVWFQVEFATFLAEHEDQPEWVREVRFEFDYRREKYNWYLKPDFLIRKKGAAVSKYIALEIKQHRQLGSCISNMIADLAKVRKIRKSEVDLRSYWALGIFQADEQDNIENTIKTKLFEHGLPVFPGLMIYDKIGNTGFRYALLPGLEYQ</sequence>
<gene>
    <name evidence="1" type="ORF">M5G11_20475</name>
</gene>
<accession>A0ABT5NXM8</accession>
<comment type="caution">
    <text evidence="1">The sequence shown here is derived from an EMBL/GenBank/DDBJ whole genome shotgun (WGS) entry which is preliminary data.</text>
</comment>
<name>A0ABT5NXM8_9PSED</name>
<evidence type="ECO:0008006" key="3">
    <source>
        <dbReference type="Google" id="ProtNLM"/>
    </source>
</evidence>
<evidence type="ECO:0000313" key="1">
    <source>
        <dbReference type="EMBL" id="MDD0992912.1"/>
    </source>
</evidence>